<name>A0A179F870_METCM</name>
<accession>A0A179F870</accession>
<dbReference type="GO" id="GO:0032259">
    <property type="term" value="P:methylation"/>
    <property type="evidence" value="ECO:0007669"/>
    <property type="project" value="UniProtKB-KW"/>
</dbReference>
<reference evidence="2 3" key="1">
    <citation type="journal article" date="2016" name="PLoS Pathog.">
        <title>Biosynthesis of antibiotic leucinostatins in bio-control fungus Purpureocillium lilacinum and their inhibition on phytophthora revealed by genome mining.</title>
        <authorList>
            <person name="Wang G."/>
            <person name="Liu Z."/>
            <person name="Lin R."/>
            <person name="Li E."/>
            <person name="Mao Z."/>
            <person name="Ling J."/>
            <person name="Yang Y."/>
            <person name="Yin W.B."/>
            <person name="Xie B."/>
        </authorList>
    </citation>
    <scope>NUCLEOTIDE SEQUENCE [LARGE SCALE GENOMIC DNA]</scope>
    <source>
        <strain evidence="2">170</strain>
    </source>
</reference>
<dbReference type="STRING" id="1380566.A0A179F870"/>
<organism evidence="2 3">
    <name type="scientific">Pochonia chlamydosporia 170</name>
    <dbReference type="NCBI Taxonomy" id="1380566"/>
    <lineage>
        <taxon>Eukaryota</taxon>
        <taxon>Fungi</taxon>
        <taxon>Dikarya</taxon>
        <taxon>Ascomycota</taxon>
        <taxon>Pezizomycotina</taxon>
        <taxon>Sordariomycetes</taxon>
        <taxon>Hypocreomycetidae</taxon>
        <taxon>Hypocreales</taxon>
        <taxon>Clavicipitaceae</taxon>
        <taxon>Pochonia</taxon>
    </lineage>
</organism>
<dbReference type="EMBL" id="LSBJ02000007">
    <property type="protein sequence ID" value="OAQ61618.1"/>
    <property type="molecule type" value="Genomic_DNA"/>
</dbReference>
<dbReference type="InterPro" id="IPR029063">
    <property type="entry name" value="SAM-dependent_MTases_sf"/>
</dbReference>
<sequence length="389" mass="43064">MTIKGRNPKLPSTSLPSLRELAALNAAQIGGALRDLHSLFFPLPTLLDFQTGNRGNSTATDSGYASEADADEEDEFEFEPLRCDDFERNFAVRWLTGFIGRAYELSVDESVSERFVDEACSILAYLNRKEKEEEPVEDEDFGMTRDFSFSFRDDQSVKINVELYDTPMQTGDDHTDVGLQTWGASIALSEKISRAPEGFRLTTERLSSSSRIIELGAGTGLVSLFLSRLMPHITKARPTLIATDYHPSVLSNLEANIISHMAKTPEAAPIKTCHLDWSAPSREAPLDLPADMLIAADVTYAPEHAAWLRDCAGSLLADDGVFWLMVSVRPNGKFAGISDTVETVFQDKEKCRRKDGKVLSILSVQRIEKKGAVGRADEVGYKLFEIGWS</sequence>
<evidence type="ECO:0000313" key="2">
    <source>
        <dbReference type="EMBL" id="OAQ61618.1"/>
    </source>
</evidence>
<dbReference type="Pfam" id="PF10294">
    <property type="entry name" value="Methyltransf_16"/>
    <property type="match status" value="1"/>
</dbReference>
<dbReference type="PANTHER" id="PTHR14614:SF147">
    <property type="entry name" value="S-ADENOSYLMETHIONINE-DEPENDENT METHYLTRANSFERASE OF THE SEVEN BETA-STRAND FAMILY"/>
    <property type="match status" value="1"/>
</dbReference>
<keyword evidence="2" id="KW-0489">Methyltransferase</keyword>
<dbReference type="Gene3D" id="3.40.50.150">
    <property type="entry name" value="Vaccinia Virus protein VP39"/>
    <property type="match status" value="1"/>
</dbReference>
<dbReference type="KEGG" id="pchm:VFPPC_09433"/>
<dbReference type="InterPro" id="IPR019410">
    <property type="entry name" value="Methyltransf_16"/>
</dbReference>
<dbReference type="RefSeq" id="XP_018139322.1">
    <property type="nucleotide sequence ID" value="XM_018287969.1"/>
</dbReference>
<feature type="region of interest" description="Disordered" evidence="1">
    <location>
        <begin position="52"/>
        <end position="71"/>
    </location>
</feature>
<dbReference type="AlphaFoldDB" id="A0A179F870"/>
<dbReference type="GO" id="GO:0008757">
    <property type="term" value="F:S-adenosylmethionine-dependent methyltransferase activity"/>
    <property type="evidence" value="ECO:0007669"/>
    <property type="project" value="UniProtKB-ARBA"/>
</dbReference>
<dbReference type="SUPFAM" id="SSF53335">
    <property type="entry name" value="S-adenosyl-L-methionine-dependent methyltransferases"/>
    <property type="match status" value="1"/>
</dbReference>
<comment type="caution">
    <text evidence="2">The sequence shown here is derived from an EMBL/GenBank/DDBJ whole genome shotgun (WGS) entry which is preliminary data.</text>
</comment>
<gene>
    <name evidence="2" type="ORF">VFPPC_09433</name>
</gene>
<proteinExistence type="predicted"/>
<keyword evidence="2" id="KW-0808">Transferase</keyword>
<dbReference type="Proteomes" id="UP000078397">
    <property type="component" value="Unassembled WGS sequence"/>
</dbReference>
<dbReference type="GeneID" id="28851963"/>
<feature type="compositionally biased region" description="Polar residues" evidence="1">
    <location>
        <begin position="52"/>
        <end position="63"/>
    </location>
</feature>
<keyword evidence="3" id="KW-1185">Reference proteome</keyword>
<evidence type="ECO:0000313" key="3">
    <source>
        <dbReference type="Proteomes" id="UP000078397"/>
    </source>
</evidence>
<evidence type="ECO:0000256" key="1">
    <source>
        <dbReference type="SAM" id="MobiDB-lite"/>
    </source>
</evidence>
<dbReference type="PANTHER" id="PTHR14614">
    <property type="entry name" value="HEPATOCELLULAR CARCINOMA-ASSOCIATED ANTIGEN"/>
    <property type="match status" value="1"/>
</dbReference>
<protein>
    <submittedName>
        <fullName evidence="2">S-adenosylmethionine-dependent methyltransferase</fullName>
    </submittedName>
</protein>
<dbReference type="OrthoDB" id="433955at2759"/>
<dbReference type="CDD" id="cd02440">
    <property type="entry name" value="AdoMet_MTases"/>
    <property type="match status" value="1"/>
</dbReference>